<evidence type="ECO:0008006" key="3">
    <source>
        <dbReference type="Google" id="ProtNLM"/>
    </source>
</evidence>
<dbReference type="Proteomes" id="UP000244066">
    <property type="component" value="Unassembled WGS sequence"/>
</dbReference>
<dbReference type="AlphaFoldDB" id="A0A2R7Y5A4"/>
<reference evidence="1 2" key="1">
    <citation type="submission" date="2017-04" db="EMBL/GenBank/DDBJ databases">
        <title>Draft Aigarchaeota genome from a New Zealand hot spring.</title>
        <authorList>
            <person name="Reysenbach A.-L."/>
            <person name="Donaho J.A."/>
            <person name="Gerhart J."/>
            <person name="Kelley J.F."/>
            <person name="Kouba K."/>
            <person name="Podar M."/>
            <person name="Stott M."/>
        </authorList>
    </citation>
    <scope>NUCLEOTIDE SEQUENCE [LARGE SCALE GENOMIC DNA]</scope>
    <source>
        <strain evidence="1">NZ13_MG1</strain>
    </source>
</reference>
<dbReference type="EMBL" id="NDWU01000010">
    <property type="protein sequence ID" value="PUA32022.1"/>
    <property type="molecule type" value="Genomic_DNA"/>
</dbReference>
<protein>
    <recommendedName>
        <fullName evidence="3">Polymerase nucleotidyl transferase domain-containing protein</fullName>
    </recommendedName>
</protein>
<comment type="caution">
    <text evidence="1">The sequence shown here is derived from an EMBL/GenBank/DDBJ whole genome shotgun (WGS) entry which is preliminary data.</text>
</comment>
<evidence type="ECO:0000313" key="1">
    <source>
        <dbReference type="EMBL" id="PUA32022.1"/>
    </source>
</evidence>
<proteinExistence type="predicted"/>
<accession>A0A2R7Y5A4</accession>
<name>A0A2R7Y5A4_9ARCH</name>
<evidence type="ECO:0000313" key="2">
    <source>
        <dbReference type="Proteomes" id="UP000244066"/>
    </source>
</evidence>
<organism evidence="1 2">
    <name type="scientific">Candidatus Terraquivivens tikiterensis</name>
    <dbReference type="NCBI Taxonomy" id="1980982"/>
    <lineage>
        <taxon>Archaea</taxon>
        <taxon>Nitrososphaerota</taxon>
        <taxon>Candidatus Wolframiiraptoraceae</taxon>
        <taxon>Candidatus Terraquivivens</taxon>
    </lineage>
</organism>
<sequence length="331" mass="36892">MRLGWCMGAKRPLPIEGGYIETEDHVVFAVKGVSHPPGGIIAVPKYVRSKGSTVRLGGFSSSMEFLRKNRPDLLVYDECLGQEIPLIPLKEIARVYDPIDGKNCLKEDAVSSAALKMVNVLVEHSGVESDAVGITGSVLLGIHDDSSDIDLVIYGMRNCLKVYEALRLMRESNITECLSGRALEKVLGSRLDTFMERTVWEEHEKRKLTNGVFMGRPYTLKLVPLPEEFWDRYGERCFREIGRSTVRFKVKDASKSIFTPCSYGVKVVNVIEGPDISKKVSSIVSFRSRFAEQLRPGEVGIASGRLEVSSDKALRLFVGNDPRDFLMVESP</sequence>
<gene>
    <name evidence="1" type="ORF">B9J98_04560</name>
</gene>